<dbReference type="OrthoDB" id="9800416at2"/>
<keyword evidence="7 8" id="KW-0472">Membrane</keyword>
<evidence type="ECO:0000313" key="11">
    <source>
        <dbReference type="Proteomes" id="UP000199239"/>
    </source>
</evidence>
<evidence type="ECO:0000256" key="3">
    <source>
        <dbReference type="ARBA" id="ARBA00022448"/>
    </source>
</evidence>
<dbReference type="InterPro" id="IPR036259">
    <property type="entry name" value="MFS_trans_sf"/>
</dbReference>
<reference evidence="11" key="1">
    <citation type="submission" date="2016-10" db="EMBL/GenBank/DDBJ databases">
        <authorList>
            <person name="Varghese N."/>
            <person name="Submissions S."/>
        </authorList>
    </citation>
    <scope>NUCLEOTIDE SEQUENCE [LARGE SCALE GENOMIC DNA]</scope>
    <source>
        <strain evidence="11">DSM 23422</strain>
    </source>
</reference>
<dbReference type="Proteomes" id="UP000199239">
    <property type="component" value="Unassembled WGS sequence"/>
</dbReference>
<keyword evidence="5 8" id="KW-0812">Transmembrane</keyword>
<feature type="transmembrane region" description="Helical" evidence="8">
    <location>
        <begin position="368"/>
        <end position="387"/>
    </location>
</feature>
<dbReference type="GO" id="GO:0005886">
    <property type="term" value="C:plasma membrane"/>
    <property type="evidence" value="ECO:0007669"/>
    <property type="project" value="UniProtKB-SubCell"/>
</dbReference>
<protein>
    <recommendedName>
        <fullName evidence="8">Bcr/CflA family efflux transporter</fullName>
    </recommendedName>
</protein>
<feature type="transmembrane region" description="Helical" evidence="8">
    <location>
        <begin position="46"/>
        <end position="63"/>
    </location>
</feature>
<keyword evidence="6 8" id="KW-1133">Transmembrane helix</keyword>
<dbReference type="GO" id="GO:1990961">
    <property type="term" value="P:xenobiotic detoxification by transmembrane export across the plasma membrane"/>
    <property type="evidence" value="ECO:0007669"/>
    <property type="project" value="InterPro"/>
</dbReference>
<dbReference type="InterPro" id="IPR004812">
    <property type="entry name" value="Efflux_drug-R_Bcr/CmlA"/>
</dbReference>
<evidence type="ECO:0000256" key="1">
    <source>
        <dbReference type="ARBA" id="ARBA00004651"/>
    </source>
</evidence>
<feature type="transmembrane region" description="Helical" evidence="8">
    <location>
        <begin position="248"/>
        <end position="266"/>
    </location>
</feature>
<feature type="transmembrane region" description="Helical" evidence="8">
    <location>
        <begin position="211"/>
        <end position="236"/>
    </location>
</feature>
<feature type="transmembrane region" description="Helical" evidence="8">
    <location>
        <begin position="305"/>
        <end position="330"/>
    </location>
</feature>
<dbReference type="PROSITE" id="PS50850">
    <property type="entry name" value="MFS"/>
    <property type="match status" value="1"/>
</dbReference>
<feature type="transmembrane region" description="Helical" evidence="8">
    <location>
        <begin position="75"/>
        <end position="93"/>
    </location>
</feature>
<feature type="transmembrane region" description="Helical" evidence="8">
    <location>
        <begin position="99"/>
        <end position="120"/>
    </location>
</feature>
<dbReference type="Pfam" id="PF07690">
    <property type="entry name" value="MFS_1"/>
    <property type="match status" value="1"/>
</dbReference>
<feature type="transmembrane region" description="Helical" evidence="8">
    <location>
        <begin position="278"/>
        <end position="299"/>
    </location>
</feature>
<keyword evidence="3 8" id="KW-0813">Transport</keyword>
<evidence type="ECO:0000259" key="9">
    <source>
        <dbReference type="PROSITE" id="PS50850"/>
    </source>
</evidence>
<keyword evidence="8" id="KW-0997">Cell inner membrane</keyword>
<dbReference type="Gene3D" id="1.20.1720.10">
    <property type="entry name" value="Multidrug resistance protein D"/>
    <property type="match status" value="1"/>
</dbReference>
<accession>A0A1I6PUR8</accession>
<dbReference type="AlphaFoldDB" id="A0A1I6PUR8"/>
<dbReference type="PANTHER" id="PTHR23502">
    <property type="entry name" value="MAJOR FACILITATOR SUPERFAMILY"/>
    <property type="match status" value="1"/>
</dbReference>
<dbReference type="NCBIfam" id="TIGR00710">
    <property type="entry name" value="efflux_Bcr_CflA"/>
    <property type="match status" value="1"/>
</dbReference>
<comment type="caution">
    <text evidence="8">Lacks conserved residue(s) required for the propagation of feature annotation.</text>
</comment>
<name>A0A1I6PUR8_9RHOB</name>
<organism evidence="10 11">
    <name type="scientific">Sulfitobacter marinus</name>
    <dbReference type="NCBI Taxonomy" id="394264"/>
    <lineage>
        <taxon>Bacteria</taxon>
        <taxon>Pseudomonadati</taxon>
        <taxon>Pseudomonadota</taxon>
        <taxon>Alphaproteobacteria</taxon>
        <taxon>Rhodobacterales</taxon>
        <taxon>Roseobacteraceae</taxon>
        <taxon>Sulfitobacter</taxon>
    </lineage>
</organism>
<dbReference type="EMBL" id="FPAJ01000001">
    <property type="protein sequence ID" value="SFS43932.1"/>
    <property type="molecule type" value="Genomic_DNA"/>
</dbReference>
<evidence type="ECO:0000256" key="7">
    <source>
        <dbReference type="ARBA" id="ARBA00023136"/>
    </source>
</evidence>
<feature type="domain" description="Major facilitator superfamily (MFS) profile" evidence="9">
    <location>
        <begin position="8"/>
        <end position="393"/>
    </location>
</feature>
<evidence type="ECO:0000256" key="6">
    <source>
        <dbReference type="ARBA" id="ARBA00022989"/>
    </source>
</evidence>
<dbReference type="InterPro" id="IPR011701">
    <property type="entry name" value="MFS"/>
</dbReference>
<proteinExistence type="inferred from homology"/>
<comment type="similarity">
    <text evidence="2 8">Belongs to the major facilitator superfamily. Bcr/CmlA family.</text>
</comment>
<gene>
    <name evidence="10" type="ORF">SAMN04488040_0347</name>
</gene>
<dbReference type="GO" id="GO:0042910">
    <property type="term" value="F:xenobiotic transmembrane transporter activity"/>
    <property type="evidence" value="ECO:0007669"/>
    <property type="project" value="InterPro"/>
</dbReference>
<dbReference type="CDD" id="cd17320">
    <property type="entry name" value="MFS_MdfA_MDR_like"/>
    <property type="match status" value="1"/>
</dbReference>
<feature type="transmembrane region" description="Helical" evidence="8">
    <location>
        <begin position="163"/>
        <end position="182"/>
    </location>
</feature>
<dbReference type="SUPFAM" id="SSF103473">
    <property type="entry name" value="MFS general substrate transporter"/>
    <property type="match status" value="1"/>
</dbReference>
<feature type="transmembrane region" description="Helical" evidence="8">
    <location>
        <begin position="342"/>
        <end position="362"/>
    </location>
</feature>
<evidence type="ECO:0000313" key="10">
    <source>
        <dbReference type="EMBL" id="SFS43932.1"/>
    </source>
</evidence>
<evidence type="ECO:0000256" key="5">
    <source>
        <dbReference type="ARBA" id="ARBA00022692"/>
    </source>
</evidence>
<dbReference type="PANTHER" id="PTHR23502:SF132">
    <property type="entry name" value="POLYAMINE TRANSPORTER 2-RELATED"/>
    <property type="match status" value="1"/>
</dbReference>
<keyword evidence="4" id="KW-1003">Cell membrane</keyword>
<keyword evidence="11" id="KW-1185">Reference proteome</keyword>
<evidence type="ECO:0000256" key="4">
    <source>
        <dbReference type="ARBA" id="ARBA00022475"/>
    </source>
</evidence>
<dbReference type="RefSeq" id="WP_093914620.1">
    <property type="nucleotide sequence ID" value="NZ_FPAJ01000001.1"/>
</dbReference>
<evidence type="ECO:0000256" key="8">
    <source>
        <dbReference type="RuleBase" id="RU365088"/>
    </source>
</evidence>
<evidence type="ECO:0000256" key="2">
    <source>
        <dbReference type="ARBA" id="ARBA00006236"/>
    </source>
</evidence>
<dbReference type="InterPro" id="IPR020846">
    <property type="entry name" value="MFS_dom"/>
</dbReference>
<comment type="subcellular location">
    <subcellularLocation>
        <location evidence="8">Cell inner membrane</location>
        <topology evidence="8">Multi-pass membrane protein</topology>
    </subcellularLocation>
    <subcellularLocation>
        <location evidence="1">Cell membrane</location>
        <topology evidence="1">Multi-pass membrane protein</topology>
    </subcellularLocation>
</comment>
<feature type="transmembrane region" description="Helical" evidence="8">
    <location>
        <begin position="132"/>
        <end position="157"/>
    </location>
</feature>
<sequence length="402" mass="42058">MQASMLRTALILGLICVTGPFAIDMYLPALPAIEAALGTSVSGAQLTLVAYFLAYGVSQLVYGPLSDQIGRKKTLLIGMSIFAVGSVICASAPTIEVLVIGRLVQGMGGATVMVIPRAIIRDMYTGAQATRLMATIMLVISISPMLAPLAGSGIVAFGSWREIFLVMGVFAALSLTLAQVTLPETLKPDRRRKVNIKELSRSCGILLRDPVFLGLTFIAGFGMASFFLFVSSASFVYTGEYGLTPTEFSLAFAFNAVGFFIATQMAGRLAEAWGLATLIGRGVIGFATCATVLALLELAGFQGMWVLLIGLFLAYACLGVVIPSAMVAALDAHGRRAGMASSLSGSMTMMISAACIGLSTPFFDGTALPMVVSIALCGLAAVGLVIVTMPKLRQQQMELATA</sequence>